<accession>A0ACB9W478</accession>
<dbReference type="EMBL" id="CM043803">
    <property type="protein sequence ID" value="KAI4807803.1"/>
    <property type="molecule type" value="Genomic_DNA"/>
</dbReference>
<keyword evidence="2" id="KW-1185">Reference proteome</keyword>
<protein>
    <submittedName>
        <fullName evidence="1">Uncharacterized protein</fullName>
    </submittedName>
</protein>
<name>A0ACB9W478_CHAAC</name>
<evidence type="ECO:0000313" key="1">
    <source>
        <dbReference type="EMBL" id="KAI4807803.1"/>
    </source>
</evidence>
<organism evidence="1 2">
    <name type="scientific">Chaenocephalus aceratus</name>
    <name type="common">Blackfin icefish</name>
    <name type="synonym">Chaenichthys aceratus</name>
    <dbReference type="NCBI Taxonomy" id="36190"/>
    <lineage>
        <taxon>Eukaryota</taxon>
        <taxon>Metazoa</taxon>
        <taxon>Chordata</taxon>
        <taxon>Craniata</taxon>
        <taxon>Vertebrata</taxon>
        <taxon>Euteleostomi</taxon>
        <taxon>Actinopterygii</taxon>
        <taxon>Neopterygii</taxon>
        <taxon>Teleostei</taxon>
        <taxon>Neoteleostei</taxon>
        <taxon>Acanthomorphata</taxon>
        <taxon>Eupercaria</taxon>
        <taxon>Perciformes</taxon>
        <taxon>Notothenioidei</taxon>
        <taxon>Channichthyidae</taxon>
        <taxon>Chaenocephalus</taxon>
    </lineage>
</organism>
<comment type="caution">
    <text evidence="1">The sequence shown here is derived from an EMBL/GenBank/DDBJ whole genome shotgun (WGS) entry which is preliminary data.</text>
</comment>
<proteinExistence type="predicted"/>
<gene>
    <name evidence="1" type="ORF">KUCAC02_027587</name>
</gene>
<reference evidence="1" key="1">
    <citation type="submission" date="2022-05" db="EMBL/GenBank/DDBJ databases">
        <title>Chromosome-level genome of Chaenocephalus aceratus.</title>
        <authorList>
            <person name="Park H."/>
        </authorList>
    </citation>
    <scope>NUCLEOTIDE SEQUENCE</scope>
    <source>
        <strain evidence="1">KU_202001</strain>
    </source>
</reference>
<sequence>MTEISEKENEPQNRDFHRTQPTVPSQQESKISVNRLYAESTGCWNGGRQSKINTVRRASLTALNAKLQRLKRSLSFKSVMRSKSMDNFFQRNNGESRPPSALITSPTALPNLSLSSRSPSISPSLSMPSKNQLKSPVQPLKTHCFQEHVFRRPTSCQGCKHMIQGNSKQGLRCRACKLATHLWCSSELSQQPCNGKSGAFKRNFSSPLLTADTLGVVREAPAAQEADNSSVDPVYEALRYGTSLAQLSRSSFSSISESPCDEEENLPDILENQPIAEEEPIPGIPGGGIISVCTAATLQYMTLISVFHLFVANEKADSEDRVSLKTPKKVEVHSIHTYVALYKFLPQEKNDLELQPGDRVQVTDDSNEDWWKGKSRDKVGLFPANFVQRVRPGERVWKVTDGFHGNRDKGQMTVKEAQICVGKNEEIDGFLRLSSGKKRGLVPLNYLLEI</sequence>
<evidence type="ECO:0000313" key="2">
    <source>
        <dbReference type="Proteomes" id="UP001057452"/>
    </source>
</evidence>
<dbReference type="Proteomes" id="UP001057452">
    <property type="component" value="Chromosome 19"/>
</dbReference>